<protein>
    <submittedName>
        <fullName evidence="2">Uncharacterized protein</fullName>
    </submittedName>
</protein>
<evidence type="ECO:0000256" key="1">
    <source>
        <dbReference type="SAM" id="SignalP"/>
    </source>
</evidence>
<proteinExistence type="predicted"/>
<sequence length="577" mass="63042">MFGVASKLLVFAAAWKQSQAQFNNPPGVDIWCGKAYRATNASFNPGGWFEEPEKSSVPLLNLKIRPRMNLYLDGEDTGAFLIDATISDLIGQPFPSTNGSFSSNGGAELRVDVSIDGNSSVLVEKSTVKIGDSVEIPFDLTGLAARFEPYNITAVAILEHNETTYFTAHTQVTKLPLRTDNGTATRIDNLYGGLSVRRGSSPDWQPIFPYTYYVQWSLYWHSNVSTLDEFSALGYNLIHIVPTGDLGLTPFPWDLFQPYLDRAAELGLYLQYDVRWDPSTNLSTMLDQVSHLHDHPSLLLWYTGDEPDGKSNPLGSTAAARAAIRALDPYHPVSLALNCYDFHYADYAAGAEIILSDVYPISTNTSWSTVYETPCNATYGCCGCDDCTGAFEDVSDRLDVFARRDEILGVDGARVHWGAPQAFGNETFWTRYPSAAEEVVMNVLSVNHGAKGIVMWNFPVTEDILEVTNRLAAVLTSEAVADYLIGRPLTKGLEVSGASRIDAAAWVGEEAVLVSVVNLNYGNVAGDVKVKLPEGVEVEAVQESVWGDATWSTDGNSLSIPALKGLEVSMVVLKRVI</sequence>
<keyword evidence="1" id="KW-0732">Signal</keyword>
<name>A0AA40D2G3_9PEZI</name>
<feature type="chain" id="PRO_5041315672" evidence="1">
    <location>
        <begin position="21"/>
        <end position="577"/>
    </location>
</feature>
<organism evidence="2 3">
    <name type="scientific">Lasiodiplodia hormozganensis</name>
    <dbReference type="NCBI Taxonomy" id="869390"/>
    <lineage>
        <taxon>Eukaryota</taxon>
        <taxon>Fungi</taxon>
        <taxon>Dikarya</taxon>
        <taxon>Ascomycota</taxon>
        <taxon>Pezizomycotina</taxon>
        <taxon>Dothideomycetes</taxon>
        <taxon>Dothideomycetes incertae sedis</taxon>
        <taxon>Botryosphaeriales</taxon>
        <taxon>Botryosphaeriaceae</taxon>
        <taxon>Lasiodiplodia</taxon>
    </lineage>
</organism>
<dbReference type="AlphaFoldDB" id="A0AA40D2G3"/>
<gene>
    <name evidence="2" type="ORF">DIS24_g3063</name>
</gene>
<dbReference type="EMBL" id="JAUJDW010000010">
    <property type="protein sequence ID" value="KAK0660560.1"/>
    <property type="molecule type" value="Genomic_DNA"/>
</dbReference>
<reference evidence="2" key="1">
    <citation type="submission" date="2023-06" db="EMBL/GenBank/DDBJ databases">
        <title>Multi-omics analyses reveal the molecular pathogenesis toolkit of Lasiodiplodia hormozganensis, a cross-kingdom pathogen.</title>
        <authorList>
            <person name="Felix C."/>
            <person name="Meneses R."/>
            <person name="Goncalves M.F.M."/>
            <person name="Tilleman L."/>
            <person name="Duarte A.S."/>
            <person name="Jorrin-Novo J.V."/>
            <person name="Van De Peer Y."/>
            <person name="Deforce D."/>
            <person name="Van Nieuwerburgh F."/>
            <person name="Esteves A.C."/>
            <person name="Alves A."/>
        </authorList>
    </citation>
    <scope>NUCLEOTIDE SEQUENCE</scope>
    <source>
        <strain evidence="2">CBS 339.90</strain>
    </source>
</reference>
<dbReference type="InterPro" id="IPR017853">
    <property type="entry name" value="GH"/>
</dbReference>
<evidence type="ECO:0000313" key="3">
    <source>
        <dbReference type="Proteomes" id="UP001175001"/>
    </source>
</evidence>
<dbReference type="SUPFAM" id="SSF51445">
    <property type="entry name" value="(Trans)glycosidases"/>
    <property type="match status" value="1"/>
</dbReference>
<comment type="caution">
    <text evidence="2">The sequence shown here is derived from an EMBL/GenBank/DDBJ whole genome shotgun (WGS) entry which is preliminary data.</text>
</comment>
<dbReference type="Proteomes" id="UP001175001">
    <property type="component" value="Unassembled WGS sequence"/>
</dbReference>
<accession>A0AA40D2G3</accession>
<evidence type="ECO:0000313" key="2">
    <source>
        <dbReference type="EMBL" id="KAK0660560.1"/>
    </source>
</evidence>
<dbReference type="Gene3D" id="3.20.20.80">
    <property type="entry name" value="Glycosidases"/>
    <property type="match status" value="1"/>
</dbReference>
<keyword evidence="3" id="KW-1185">Reference proteome</keyword>
<feature type="signal peptide" evidence="1">
    <location>
        <begin position="1"/>
        <end position="20"/>
    </location>
</feature>